<gene>
    <name evidence="4" type="ORF">VB854_28955</name>
</gene>
<comment type="caution">
    <text evidence="4">The sequence shown here is derived from an EMBL/GenBank/DDBJ whole genome shotgun (WGS) entry which is preliminary data.</text>
</comment>
<protein>
    <recommendedName>
        <fullName evidence="6">Calcium-binding protein</fullName>
    </recommendedName>
</protein>
<sequence length="152" mass="15453">MSTSATSDQVFGGDGLDLVFGNQSEDTLDGGNDNDSLFGGQGNDSLAGNLGDDWLFGDGGNDTLFGGNGNDKFVFKPGEGTDIIINYSAGDSIVFDASDGITANSVTLVNGTGANNGSLLINLTSTGETLAILQTTSVAEFNSIGLIEVLEI</sequence>
<accession>A0ABU5U728</accession>
<dbReference type="RefSeq" id="WP_323273158.1">
    <property type="nucleotide sequence ID" value="NZ_JAYGHT010000197.1"/>
</dbReference>
<dbReference type="Pfam" id="PF00353">
    <property type="entry name" value="HemolysinCabind"/>
    <property type="match status" value="2"/>
</dbReference>
<dbReference type="PANTHER" id="PTHR38340">
    <property type="entry name" value="S-LAYER PROTEIN"/>
    <property type="match status" value="1"/>
</dbReference>
<evidence type="ECO:0000313" key="4">
    <source>
        <dbReference type="EMBL" id="MEA5522964.1"/>
    </source>
</evidence>
<evidence type="ECO:0000256" key="3">
    <source>
        <dbReference type="SAM" id="MobiDB-lite"/>
    </source>
</evidence>
<comment type="subcellular location">
    <subcellularLocation>
        <location evidence="1">Secreted</location>
    </subcellularLocation>
</comment>
<evidence type="ECO:0000256" key="2">
    <source>
        <dbReference type="ARBA" id="ARBA00022525"/>
    </source>
</evidence>
<dbReference type="PROSITE" id="PS00330">
    <property type="entry name" value="HEMOLYSIN_CALCIUM"/>
    <property type="match status" value="1"/>
</dbReference>
<dbReference type="EMBL" id="JAYGHT010000197">
    <property type="protein sequence ID" value="MEA5522964.1"/>
    <property type="molecule type" value="Genomic_DNA"/>
</dbReference>
<dbReference type="InterPro" id="IPR018511">
    <property type="entry name" value="Hemolysin-typ_Ca-bd_CS"/>
</dbReference>
<dbReference type="InterPro" id="IPR001343">
    <property type="entry name" value="Hemolysn_Ca-bd"/>
</dbReference>
<dbReference type="InterPro" id="IPR050557">
    <property type="entry name" value="RTX_toxin/Mannuronan_C5-epim"/>
</dbReference>
<keyword evidence="2" id="KW-0964">Secreted</keyword>
<proteinExistence type="predicted"/>
<evidence type="ECO:0000256" key="1">
    <source>
        <dbReference type="ARBA" id="ARBA00004613"/>
    </source>
</evidence>
<reference evidence="4 5" key="1">
    <citation type="submission" date="2023-12" db="EMBL/GenBank/DDBJ databases">
        <title>Baltic Sea Cyanobacteria.</title>
        <authorList>
            <person name="Delbaje E."/>
            <person name="Fewer D.P."/>
            <person name="Shishido T.K."/>
        </authorList>
    </citation>
    <scope>NUCLEOTIDE SEQUENCE [LARGE SCALE GENOMIC DNA]</scope>
    <source>
        <strain evidence="4 5">CCNP 1315</strain>
    </source>
</reference>
<dbReference type="InterPro" id="IPR011049">
    <property type="entry name" value="Serralysin-like_metalloprot_C"/>
</dbReference>
<dbReference type="SUPFAM" id="SSF51120">
    <property type="entry name" value="beta-Roll"/>
    <property type="match status" value="1"/>
</dbReference>
<dbReference type="Gene3D" id="2.150.10.10">
    <property type="entry name" value="Serralysin-like metalloprotease, C-terminal"/>
    <property type="match status" value="1"/>
</dbReference>
<feature type="region of interest" description="Disordered" evidence="3">
    <location>
        <begin position="22"/>
        <end position="42"/>
    </location>
</feature>
<evidence type="ECO:0000313" key="5">
    <source>
        <dbReference type="Proteomes" id="UP001301728"/>
    </source>
</evidence>
<name>A0ABU5U728_9CYAN</name>
<evidence type="ECO:0008006" key="6">
    <source>
        <dbReference type="Google" id="ProtNLM"/>
    </source>
</evidence>
<dbReference type="PANTHER" id="PTHR38340:SF1">
    <property type="entry name" value="S-LAYER PROTEIN"/>
    <property type="match status" value="1"/>
</dbReference>
<dbReference type="Proteomes" id="UP001301728">
    <property type="component" value="Unassembled WGS sequence"/>
</dbReference>
<dbReference type="PRINTS" id="PR00313">
    <property type="entry name" value="CABNDNGRPT"/>
</dbReference>
<keyword evidence="5" id="KW-1185">Reference proteome</keyword>
<organism evidence="4 5">
    <name type="scientific">Limnoraphis robusta CCNP1315</name>
    <dbReference type="NCBI Taxonomy" id="3110306"/>
    <lineage>
        <taxon>Bacteria</taxon>
        <taxon>Bacillati</taxon>
        <taxon>Cyanobacteriota</taxon>
        <taxon>Cyanophyceae</taxon>
        <taxon>Oscillatoriophycideae</taxon>
        <taxon>Oscillatoriales</taxon>
        <taxon>Sirenicapillariaceae</taxon>
        <taxon>Limnoraphis</taxon>
    </lineage>
</organism>